<dbReference type="SUPFAM" id="SSF56784">
    <property type="entry name" value="HAD-like"/>
    <property type="match status" value="1"/>
</dbReference>
<dbReference type="EMBL" id="JARUJP010000013">
    <property type="protein sequence ID" value="MDW8801824.1"/>
    <property type="molecule type" value="Genomic_DNA"/>
</dbReference>
<dbReference type="InterPro" id="IPR041492">
    <property type="entry name" value="HAD_2"/>
</dbReference>
<dbReference type="InterPro" id="IPR036412">
    <property type="entry name" value="HAD-like_sf"/>
</dbReference>
<dbReference type="GO" id="GO:0016787">
    <property type="term" value="F:hydrolase activity"/>
    <property type="evidence" value="ECO:0007669"/>
    <property type="project" value="UniProtKB-KW"/>
</dbReference>
<dbReference type="InterPro" id="IPR006439">
    <property type="entry name" value="HAD-SF_hydro_IA"/>
</dbReference>
<proteinExistence type="predicted"/>
<dbReference type="InterPro" id="IPR050155">
    <property type="entry name" value="HAD-like_hydrolase_sf"/>
</dbReference>
<gene>
    <name evidence="1" type="ORF">P8V03_11775</name>
</gene>
<dbReference type="PANTHER" id="PTHR43434:SF1">
    <property type="entry name" value="PHOSPHOGLYCOLATE PHOSPHATASE"/>
    <property type="match status" value="1"/>
</dbReference>
<dbReference type="PANTHER" id="PTHR43434">
    <property type="entry name" value="PHOSPHOGLYCOLATE PHOSPHATASE"/>
    <property type="match status" value="1"/>
</dbReference>
<dbReference type="InterPro" id="IPR023198">
    <property type="entry name" value="PGP-like_dom2"/>
</dbReference>
<dbReference type="Pfam" id="PF13419">
    <property type="entry name" value="HAD_2"/>
    <property type="match status" value="1"/>
</dbReference>
<dbReference type="Gene3D" id="3.40.50.1000">
    <property type="entry name" value="HAD superfamily/HAD-like"/>
    <property type="match status" value="1"/>
</dbReference>
<dbReference type="InterPro" id="IPR023214">
    <property type="entry name" value="HAD_sf"/>
</dbReference>
<dbReference type="Gene3D" id="1.10.150.240">
    <property type="entry name" value="Putative phosphatase, domain 2"/>
    <property type="match status" value="1"/>
</dbReference>
<dbReference type="Proteomes" id="UP001281656">
    <property type="component" value="Unassembled WGS sequence"/>
</dbReference>
<accession>A0ABU4JV60</accession>
<evidence type="ECO:0000313" key="2">
    <source>
        <dbReference type="Proteomes" id="UP001281656"/>
    </source>
</evidence>
<reference evidence="1 2" key="1">
    <citation type="submission" date="2023-04" db="EMBL/GenBank/DDBJ databases">
        <title>Clostridium tannerae sp. nov., isolated from the fecal material of an alpaca.</title>
        <authorList>
            <person name="Miller S."/>
            <person name="Hendry M."/>
            <person name="King J."/>
            <person name="Sankaranarayanan K."/>
            <person name="Lawson P.A."/>
        </authorList>
    </citation>
    <scope>NUCLEOTIDE SEQUENCE [LARGE SCALE GENOMIC DNA]</scope>
    <source>
        <strain evidence="1 2">A1-XYC3</strain>
    </source>
</reference>
<sequence>MINFENIKTIFFDYDGTLHDSMKIYGPAFKKAYAYLVENKFAEPRQWKDEEISYWLGYNSQEMWENFMPNLPKAIQDKGRQIVGDEMKSLIEQGKAVLYEGAVETLDYLRNKGYNLVFISNCRIYYRDSHAKLFNLHNYFQDMICSEEYDFIPKYEILAKVKDKYSEEMVIVGDRKHDIEAGKKNHIYTIGCDYGFAQPGELEEVDVVIHNISELKEYF</sequence>
<keyword evidence="2" id="KW-1185">Reference proteome</keyword>
<dbReference type="RefSeq" id="WP_318798259.1">
    <property type="nucleotide sequence ID" value="NZ_JARUJP010000013.1"/>
</dbReference>
<dbReference type="SFLD" id="SFLDS00003">
    <property type="entry name" value="Haloacid_Dehalogenase"/>
    <property type="match status" value="1"/>
</dbReference>
<comment type="caution">
    <text evidence="1">The sequence shown here is derived from an EMBL/GenBank/DDBJ whole genome shotgun (WGS) entry which is preliminary data.</text>
</comment>
<name>A0ABU4JV60_9CLOT</name>
<organism evidence="1 2">
    <name type="scientific">Clostridium tanneri</name>
    <dbReference type="NCBI Taxonomy" id="3037988"/>
    <lineage>
        <taxon>Bacteria</taxon>
        <taxon>Bacillati</taxon>
        <taxon>Bacillota</taxon>
        <taxon>Clostridia</taxon>
        <taxon>Eubacteriales</taxon>
        <taxon>Clostridiaceae</taxon>
        <taxon>Clostridium</taxon>
    </lineage>
</organism>
<dbReference type="EC" id="3.-.-.-" evidence="1"/>
<keyword evidence="1" id="KW-0378">Hydrolase</keyword>
<dbReference type="SFLD" id="SFLDG01129">
    <property type="entry name" value="C1.5:_HAD__Beta-PGM__Phosphata"/>
    <property type="match status" value="1"/>
</dbReference>
<protein>
    <submittedName>
        <fullName evidence="1">HAD family hydrolase</fullName>
        <ecNumber evidence="1">3.-.-.-</ecNumber>
    </submittedName>
</protein>
<dbReference type="NCBIfam" id="TIGR01549">
    <property type="entry name" value="HAD-SF-IA-v1"/>
    <property type="match status" value="1"/>
</dbReference>
<evidence type="ECO:0000313" key="1">
    <source>
        <dbReference type="EMBL" id="MDW8801824.1"/>
    </source>
</evidence>